<dbReference type="EMBL" id="MU273622">
    <property type="protein sequence ID" value="KAI0030429.1"/>
    <property type="molecule type" value="Genomic_DNA"/>
</dbReference>
<sequence length="718" mass="80272">MSRLNIQDFEGMKSLPTTLDVEAFTEIDAMKRKALGRERPKRGRKNQVPRDVELLKRQAKKKWLESHLWHAKRMRMEDMWGYRLAVQPTEKAFRPSHRASVHGSILHDASYHSLIELVGEEPVLEYMLLACCDPQGPHPSSARFKGGVRMCEAIIYKLGEYPCGLIGPVSLVWRPIPGAAPRPESSAKGKSRRRGIKERGANVAEVSNRTIWIFCHPLLLDELLRTFKLVASKALEALKVQPEHADMQYTCEVADMTGSVNIFEIMGAKSSQVIHGALTPALINPEFRQFWSQLANVQTSGSTPSSMVIAFTVHDPRLNFPPKNTKPRIDKEPLPSMSQVWTCMPSATLADGDIWKAASRVQVQRFTKKDLDQRRAQTAIPGTALIPTESDDTVPVMLIQRSLGCSSSCAEPSLHGWTLLVPRGWSMPFLSSLMYTGTRIGGLRERQHQSFEAGIPHFPRDFPACDAYFAFAQERAKTDKARWDCKPPAKRSNWEKLGVRSPWAPDWDVVLGTAPGEDASFVTTQRGSKARSTKIEPWLLRGPGVRKVVDNMVGMFNPAAGIWHHVNQLRLKRGMEGMPSDGNTVDALFRGALVRINLNLVGRGAPEDMAILSDVLEEEILQFRKAELETNTGSILDKEGDEDENNHQLKMTKVLGYVTSGNYSLSRGEAYALGAMSVAAFLDLKNHASRHCLPKPLIKVRNRDGRVARYAYVDIVED</sequence>
<reference evidence="1" key="1">
    <citation type="submission" date="2021-02" db="EMBL/GenBank/DDBJ databases">
        <authorList>
            <consortium name="DOE Joint Genome Institute"/>
            <person name="Ahrendt S."/>
            <person name="Looney B.P."/>
            <person name="Miyauchi S."/>
            <person name="Morin E."/>
            <person name="Drula E."/>
            <person name="Courty P.E."/>
            <person name="Chicoki N."/>
            <person name="Fauchery L."/>
            <person name="Kohler A."/>
            <person name="Kuo A."/>
            <person name="Labutti K."/>
            <person name="Pangilinan J."/>
            <person name="Lipzen A."/>
            <person name="Riley R."/>
            <person name="Andreopoulos W."/>
            <person name="He G."/>
            <person name="Johnson J."/>
            <person name="Barry K.W."/>
            <person name="Grigoriev I.V."/>
            <person name="Nagy L."/>
            <person name="Hibbett D."/>
            <person name="Henrissat B."/>
            <person name="Matheny P.B."/>
            <person name="Labbe J."/>
            <person name="Martin F."/>
        </authorList>
    </citation>
    <scope>NUCLEOTIDE SEQUENCE</scope>
    <source>
        <strain evidence="1">EC-137</strain>
    </source>
</reference>
<evidence type="ECO:0000313" key="1">
    <source>
        <dbReference type="EMBL" id="KAI0030429.1"/>
    </source>
</evidence>
<comment type="caution">
    <text evidence="1">The sequence shown here is derived from an EMBL/GenBank/DDBJ whole genome shotgun (WGS) entry which is preliminary data.</text>
</comment>
<accession>A0ACB8QF43</accession>
<proteinExistence type="predicted"/>
<gene>
    <name evidence="1" type="ORF">K488DRAFT_87776</name>
</gene>
<dbReference type="Proteomes" id="UP000814128">
    <property type="component" value="Unassembled WGS sequence"/>
</dbReference>
<organism evidence="1 2">
    <name type="scientific">Vararia minispora EC-137</name>
    <dbReference type="NCBI Taxonomy" id="1314806"/>
    <lineage>
        <taxon>Eukaryota</taxon>
        <taxon>Fungi</taxon>
        <taxon>Dikarya</taxon>
        <taxon>Basidiomycota</taxon>
        <taxon>Agaricomycotina</taxon>
        <taxon>Agaricomycetes</taxon>
        <taxon>Russulales</taxon>
        <taxon>Lachnocladiaceae</taxon>
        <taxon>Vararia</taxon>
    </lineage>
</organism>
<name>A0ACB8QF43_9AGAM</name>
<protein>
    <submittedName>
        <fullName evidence="1">NUC188 domain-containing protein</fullName>
    </submittedName>
</protein>
<evidence type="ECO:0000313" key="2">
    <source>
        <dbReference type="Proteomes" id="UP000814128"/>
    </source>
</evidence>
<keyword evidence="2" id="KW-1185">Reference proteome</keyword>
<reference evidence="1" key="2">
    <citation type="journal article" date="2022" name="New Phytol.">
        <title>Evolutionary transition to the ectomycorrhizal habit in the genomes of a hyperdiverse lineage of mushroom-forming fungi.</title>
        <authorList>
            <person name="Looney B."/>
            <person name="Miyauchi S."/>
            <person name="Morin E."/>
            <person name="Drula E."/>
            <person name="Courty P.E."/>
            <person name="Kohler A."/>
            <person name="Kuo A."/>
            <person name="LaButti K."/>
            <person name="Pangilinan J."/>
            <person name="Lipzen A."/>
            <person name="Riley R."/>
            <person name="Andreopoulos W."/>
            <person name="He G."/>
            <person name="Johnson J."/>
            <person name="Nolan M."/>
            <person name="Tritt A."/>
            <person name="Barry K.W."/>
            <person name="Grigoriev I.V."/>
            <person name="Nagy L.G."/>
            <person name="Hibbett D."/>
            <person name="Henrissat B."/>
            <person name="Matheny P.B."/>
            <person name="Labbe J."/>
            <person name="Martin F.M."/>
        </authorList>
    </citation>
    <scope>NUCLEOTIDE SEQUENCE</scope>
    <source>
        <strain evidence="1">EC-137</strain>
    </source>
</reference>